<dbReference type="GO" id="GO:0043565">
    <property type="term" value="F:sequence-specific DNA binding"/>
    <property type="evidence" value="ECO:0007669"/>
    <property type="project" value="TreeGrafter"/>
</dbReference>
<organism evidence="6">
    <name type="scientific">marine metagenome</name>
    <dbReference type="NCBI Taxonomy" id="408172"/>
    <lineage>
        <taxon>unclassified sequences</taxon>
        <taxon>metagenomes</taxon>
        <taxon>ecological metagenomes</taxon>
    </lineage>
</organism>
<dbReference type="Gene3D" id="3.40.190.290">
    <property type="match status" value="1"/>
</dbReference>
<dbReference type="Pfam" id="PF00126">
    <property type="entry name" value="HTH_1"/>
    <property type="match status" value="1"/>
</dbReference>
<dbReference type="PANTHER" id="PTHR30537:SF20">
    <property type="entry name" value="TRANSCRIPTIONAL REGULATORY PROTEIN"/>
    <property type="match status" value="1"/>
</dbReference>
<dbReference type="Gene3D" id="1.10.10.10">
    <property type="entry name" value="Winged helix-like DNA-binding domain superfamily/Winged helix DNA-binding domain"/>
    <property type="match status" value="1"/>
</dbReference>
<comment type="similarity">
    <text evidence="1">Belongs to the LysR transcriptional regulatory family.</text>
</comment>
<dbReference type="EMBL" id="UINC01059132">
    <property type="protein sequence ID" value="SVB82193.1"/>
    <property type="molecule type" value="Genomic_DNA"/>
</dbReference>
<feature type="domain" description="HTH lysR-type" evidence="5">
    <location>
        <begin position="1"/>
        <end position="56"/>
    </location>
</feature>
<keyword evidence="2" id="KW-0805">Transcription regulation</keyword>
<name>A0A382H5Z8_9ZZZZ</name>
<dbReference type="SUPFAM" id="SSF53850">
    <property type="entry name" value="Periplasmic binding protein-like II"/>
    <property type="match status" value="1"/>
</dbReference>
<evidence type="ECO:0000256" key="4">
    <source>
        <dbReference type="ARBA" id="ARBA00023163"/>
    </source>
</evidence>
<dbReference type="Pfam" id="PF03466">
    <property type="entry name" value="LysR_substrate"/>
    <property type="match status" value="1"/>
</dbReference>
<gene>
    <name evidence="6" type="ORF">METZ01_LOCUS235047</name>
</gene>
<dbReference type="GO" id="GO:0006351">
    <property type="term" value="P:DNA-templated transcription"/>
    <property type="evidence" value="ECO:0007669"/>
    <property type="project" value="TreeGrafter"/>
</dbReference>
<evidence type="ECO:0000256" key="3">
    <source>
        <dbReference type="ARBA" id="ARBA00023125"/>
    </source>
</evidence>
<accession>A0A382H5Z8</accession>
<dbReference type="InterPro" id="IPR036388">
    <property type="entry name" value="WH-like_DNA-bd_sf"/>
</dbReference>
<dbReference type="CDD" id="cd08422">
    <property type="entry name" value="PBP2_CrgA_like"/>
    <property type="match status" value="1"/>
</dbReference>
<evidence type="ECO:0000313" key="6">
    <source>
        <dbReference type="EMBL" id="SVB82193.1"/>
    </source>
</evidence>
<dbReference type="InterPro" id="IPR036390">
    <property type="entry name" value="WH_DNA-bd_sf"/>
</dbReference>
<dbReference type="PROSITE" id="PS50931">
    <property type="entry name" value="HTH_LYSR"/>
    <property type="match status" value="1"/>
</dbReference>
<evidence type="ECO:0000259" key="5">
    <source>
        <dbReference type="PROSITE" id="PS50931"/>
    </source>
</evidence>
<protein>
    <recommendedName>
        <fullName evidence="5">HTH lysR-type domain-containing protein</fullName>
    </recommendedName>
</protein>
<keyword evidence="4" id="KW-0804">Transcription</keyword>
<evidence type="ECO:0000256" key="1">
    <source>
        <dbReference type="ARBA" id="ARBA00009437"/>
    </source>
</evidence>
<dbReference type="PRINTS" id="PR00039">
    <property type="entry name" value="HTHLYSR"/>
</dbReference>
<sequence>WDKLKIFHAVAEAGSFTKATINLNLSQSAISRQIQSLEHNLKVQLFERHARGLTLTENGGYLFKTAHDVISKLKEVETTLGDQKNKPSGKLSVTTVVSFGTTWLTPRIQEFMELNPEMEIELIFDDKELDLSLRQADIGIWMRKPKQLNYIQKKIMDINYHIYGSTKYLEKNGYPKSISDLNNHKFISYGKGTPSPVFNPDWVLKLGIKDQKKRKPIMKVNSVYGLLLAVQSGVGLAALPDYMTVSVPNIIKVLPQIKGPKTEAHFVYPQSLRNVARIQAFRNFLYSKISEWKF</sequence>
<reference evidence="6" key="1">
    <citation type="submission" date="2018-05" db="EMBL/GenBank/DDBJ databases">
        <authorList>
            <person name="Lanie J.A."/>
            <person name="Ng W.-L."/>
            <person name="Kazmierczak K.M."/>
            <person name="Andrzejewski T.M."/>
            <person name="Davidsen T.M."/>
            <person name="Wayne K.J."/>
            <person name="Tettelin H."/>
            <person name="Glass J.I."/>
            <person name="Rusch D."/>
            <person name="Podicherti R."/>
            <person name="Tsui H.-C.T."/>
            <person name="Winkler M.E."/>
        </authorList>
    </citation>
    <scope>NUCLEOTIDE SEQUENCE</scope>
</reference>
<keyword evidence="3" id="KW-0238">DNA-binding</keyword>
<dbReference type="FunFam" id="1.10.10.10:FF:000001">
    <property type="entry name" value="LysR family transcriptional regulator"/>
    <property type="match status" value="1"/>
</dbReference>
<dbReference type="PANTHER" id="PTHR30537">
    <property type="entry name" value="HTH-TYPE TRANSCRIPTIONAL REGULATOR"/>
    <property type="match status" value="1"/>
</dbReference>
<dbReference type="InterPro" id="IPR058163">
    <property type="entry name" value="LysR-type_TF_proteobact-type"/>
</dbReference>
<dbReference type="SUPFAM" id="SSF46785">
    <property type="entry name" value="Winged helix' DNA-binding domain"/>
    <property type="match status" value="1"/>
</dbReference>
<dbReference type="GO" id="GO:0003700">
    <property type="term" value="F:DNA-binding transcription factor activity"/>
    <property type="evidence" value="ECO:0007669"/>
    <property type="project" value="InterPro"/>
</dbReference>
<dbReference type="AlphaFoldDB" id="A0A382H5Z8"/>
<dbReference type="InterPro" id="IPR005119">
    <property type="entry name" value="LysR_subst-bd"/>
</dbReference>
<dbReference type="InterPro" id="IPR000847">
    <property type="entry name" value="LysR_HTH_N"/>
</dbReference>
<proteinExistence type="inferred from homology"/>
<evidence type="ECO:0000256" key="2">
    <source>
        <dbReference type="ARBA" id="ARBA00023015"/>
    </source>
</evidence>
<feature type="non-terminal residue" evidence="6">
    <location>
        <position position="1"/>
    </location>
</feature>